<dbReference type="PANTHER" id="PTHR43243:SF4">
    <property type="entry name" value="CATIONIC AMINO ACID TRANSPORTER 4"/>
    <property type="match status" value="1"/>
</dbReference>
<feature type="transmembrane region" description="Helical" evidence="7">
    <location>
        <begin position="342"/>
        <end position="361"/>
    </location>
</feature>
<evidence type="ECO:0000256" key="6">
    <source>
        <dbReference type="SAM" id="MobiDB-lite"/>
    </source>
</evidence>
<feature type="region of interest" description="Disordered" evidence="6">
    <location>
        <begin position="528"/>
        <end position="740"/>
    </location>
</feature>
<feature type="compositionally biased region" description="Pro residues" evidence="6">
    <location>
        <begin position="549"/>
        <end position="558"/>
    </location>
</feature>
<dbReference type="Pfam" id="PF13520">
    <property type="entry name" value="AA_permease_2"/>
    <property type="match status" value="1"/>
</dbReference>
<reference evidence="9 10" key="1">
    <citation type="submission" date="2019-07" db="EMBL/GenBank/DDBJ databases">
        <title>Draft genome assembly of a fouling barnacle, Amphibalanus amphitrite (Darwin, 1854): The first reference genome for Thecostraca.</title>
        <authorList>
            <person name="Kim W."/>
        </authorList>
    </citation>
    <scope>NUCLEOTIDE SEQUENCE [LARGE SCALE GENOMIC DNA]</scope>
    <source>
        <strain evidence="9">SNU_AA5</strain>
        <tissue evidence="9">Soma without cirri and trophi</tissue>
    </source>
</reference>
<feature type="transmembrane region" description="Helical" evidence="7">
    <location>
        <begin position="124"/>
        <end position="143"/>
    </location>
</feature>
<keyword evidence="5 7" id="KW-0472">Membrane</keyword>
<organism evidence="9 10">
    <name type="scientific">Amphibalanus amphitrite</name>
    <name type="common">Striped barnacle</name>
    <name type="synonym">Balanus amphitrite</name>
    <dbReference type="NCBI Taxonomy" id="1232801"/>
    <lineage>
        <taxon>Eukaryota</taxon>
        <taxon>Metazoa</taxon>
        <taxon>Ecdysozoa</taxon>
        <taxon>Arthropoda</taxon>
        <taxon>Crustacea</taxon>
        <taxon>Multicrustacea</taxon>
        <taxon>Cirripedia</taxon>
        <taxon>Thoracica</taxon>
        <taxon>Thoracicalcarea</taxon>
        <taxon>Balanomorpha</taxon>
        <taxon>Balanoidea</taxon>
        <taxon>Balanidae</taxon>
        <taxon>Amphibalaninae</taxon>
        <taxon>Amphibalanus</taxon>
    </lineage>
</organism>
<feature type="domain" description="Cationic amino acid transporter C-terminal" evidence="8">
    <location>
        <begin position="461"/>
        <end position="511"/>
    </location>
</feature>
<comment type="subcellular location">
    <subcellularLocation>
        <location evidence="1">Membrane</location>
        <topology evidence="1">Multi-pass membrane protein</topology>
    </subcellularLocation>
</comment>
<feature type="compositionally biased region" description="Basic and acidic residues" evidence="6">
    <location>
        <begin position="619"/>
        <end position="629"/>
    </location>
</feature>
<evidence type="ECO:0000256" key="5">
    <source>
        <dbReference type="ARBA" id="ARBA00023136"/>
    </source>
</evidence>
<feature type="compositionally biased region" description="Low complexity" evidence="6">
    <location>
        <begin position="631"/>
        <end position="640"/>
    </location>
</feature>
<dbReference type="Pfam" id="PF13906">
    <property type="entry name" value="AA_permease_C"/>
    <property type="match status" value="1"/>
</dbReference>
<evidence type="ECO:0000313" key="10">
    <source>
        <dbReference type="Proteomes" id="UP000440578"/>
    </source>
</evidence>
<feature type="transmembrane region" description="Helical" evidence="7">
    <location>
        <begin position="489"/>
        <end position="508"/>
    </location>
</feature>
<evidence type="ECO:0000259" key="8">
    <source>
        <dbReference type="Pfam" id="PF13906"/>
    </source>
</evidence>
<name>A0A6A4V766_AMPAM</name>
<feature type="compositionally biased region" description="Pro residues" evidence="6">
    <location>
        <begin position="654"/>
        <end position="688"/>
    </location>
</feature>
<feature type="transmembrane region" description="Helical" evidence="7">
    <location>
        <begin position="265"/>
        <end position="287"/>
    </location>
</feature>
<dbReference type="GO" id="GO:0005886">
    <property type="term" value="C:plasma membrane"/>
    <property type="evidence" value="ECO:0007669"/>
    <property type="project" value="TreeGrafter"/>
</dbReference>
<keyword evidence="4 7" id="KW-1133">Transmembrane helix</keyword>
<evidence type="ECO:0000313" key="9">
    <source>
        <dbReference type="EMBL" id="KAF0287414.1"/>
    </source>
</evidence>
<keyword evidence="3 7" id="KW-0812">Transmembrane</keyword>
<feature type="transmembrane region" description="Helical" evidence="7">
    <location>
        <begin position="150"/>
        <end position="169"/>
    </location>
</feature>
<evidence type="ECO:0000256" key="4">
    <source>
        <dbReference type="ARBA" id="ARBA00022989"/>
    </source>
</evidence>
<dbReference type="OrthoDB" id="3900342at2759"/>
<dbReference type="Gene3D" id="1.20.1740.10">
    <property type="entry name" value="Amino acid/polyamine transporter I"/>
    <property type="match status" value="2"/>
</dbReference>
<gene>
    <name evidence="9" type="primary">Slc7a4</name>
    <name evidence="9" type="ORF">FJT64_014166</name>
</gene>
<feature type="transmembrane region" description="Helical" evidence="7">
    <location>
        <begin position="181"/>
        <end position="200"/>
    </location>
</feature>
<keyword evidence="2" id="KW-0813">Transport</keyword>
<feature type="transmembrane region" description="Helical" evidence="7">
    <location>
        <begin position="53"/>
        <end position="74"/>
    </location>
</feature>
<dbReference type="GO" id="GO:0015171">
    <property type="term" value="F:amino acid transmembrane transporter activity"/>
    <property type="evidence" value="ECO:0007669"/>
    <property type="project" value="TreeGrafter"/>
</dbReference>
<feature type="transmembrane region" description="Helical" evidence="7">
    <location>
        <begin position="20"/>
        <end position="41"/>
    </location>
</feature>
<sequence>MIGTGMYVLTGTVTRDVAGPSIIVSFLVASSVALLAALCFAEFASRVPRCGSTYVYSYITLGELPAFVVGWNMVLEQLIGTAAAARAWSGYVDSLARGAIHNATSGSLSGSGSHHAEWADQLDFLAAGVVILVTLLQAIGARCSTNICSLFSLVNVAVILFVSTYGLWFASLSNWNDFTPYGVSGLLSGASSCFFAFAGLDSMAIAAEEAKDPGYSVPRATFYALGIVTFGYVALSVALTLMVPFNLVSVRAALTAAFAFHNVSWAQYLLSVLSLSGLGGVLFAHMYSLPRYMCTMASDGLVFRFFGRVSNRNQVPVLNTFLLGGVAAFLALSMDIARLVDYLAMGTLVGYSMVALAVLHLRYRATLLNSDGTETTDCIGGELKESCHFLEPFIARLPYGAVPTSAIYAFTAASFLLSYLVAHTSDSASAAGVIVILLLSIVLACCLATLLAFEQTVPHSFAVPFCPMVPLLAIWLNMLLLTFLRPSTFLGFFIWMLLGLLTYFSYGLRHSTVDEAWRVRPLSETDSVPQWYGTGPPGTTPNPSGLSAPPVPEYPPSTPEFRPGTLEYCPETPDSQRYPLEGKHSRGDSRYSQFSTGKQWDTSSLGSTQSRMDIGIDDSLPRAGDDKWRVPPRSRTPSPSAESWRLPSSSVLPNPTPSPLPTLSPSPIPSPNPSPIPSPIPSPNPSPKPTRSQRAAQSGAETPDIRRKESDVRPELRRQSVTDTESLPSLQYDEMYRTAY</sequence>
<evidence type="ECO:0000256" key="3">
    <source>
        <dbReference type="ARBA" id="ARBA00022692"/>
    </source>
</evidence>
<evidence type="ECO:0000256" key="2">
    <source>
        <dbReference type="ARBA" id="ARBA00022448"/>
    </source>
</evidence>
<evidence type="ECO:0000256" key="7">
    <source>
        <dbReference type="SAM" id="Phobius"/>
    </source>
</evidence>
<dbReference type="InterPro" id="IPR002293">
    <property type="entry name" value="AA/rel_permease1"/>
</dbReference>
<accession>A0A6A4V766</accession>
<feature type="compositionally biased region" description="Basic and acidic residues" evidence="6">
    <location>
        <begin position="703"/>
        <end position="720"/>
    </location>
</feature>
<dbReference type="EMBL" id="VIIS01002193">
    <property type="protein sequence ID" value="KAF0287414.1"/>
    <property type="molecule type" value="Genomic_DNA"/>
</dbReference>
<feature type="transmembrane region" description="Helical" evidence="7">
    <location>
        <begin position="399"/>
        <end position="422"/>
    </location>
</feature>
<feature type="compositionally biased region" description="Basic and acidic residues" evidence="6">
    <location>
        <begin position="580"/>
        <end position="589"/>
    </location>
</feature>
<comment type="caution">
    <text evidence="9">The sequence shown here is derived from an EMBL/GenBank/DDBJ whole genome shotgun (WGS) entry which is preliminary data.</text>
</comment>
<dbReference type="PANTHER" id="PTHR43243">
    <property type="entry name" value="INNER MEMBRANE TRANSPORTER YGJI-RELATED"/>
    <property type="match status" value="1"/>
</dbReference>
<protein>
    <submittedName>
        <fullName evidence="9">Cationic amino acid transporter 4</fullName>
    </submittedName>
</protein>
<dbReference type="Proteomes" id="UP000440578">
    <property type="component" value="Unassembled WGS sequence"/>
</dbReference>
<feature type="transmembrane region" description="Helical" evidence="7">
    <location>
        <begin position="317"/>
        <end position="336"/>
    </location>
</feature>
<dbReference type="InterPro" id="IPR029485">
    <property type="entry name" value="CAT_C"/>
</dbReference>
<feature type="transmembrane region" description="Helical" evidence="7">
    <location>
        <begin position="428"/>
        <end position="453"/>
    </location>
</feature>
<feature type="transmembrane region" description="Helical" evidence="7">
    <location>
        <begin position="221"/>
        <end position="245"/>
    </location>
</feature>
<feature type="transmembrane region" description="Helical" evidence="7">
    <location>
        <begin position="465"/>
        <end position="483"/>
    </location>
</feature>
<proteinExistence type="predicted"/>
<feature type="compositionally biased region" description="Polar residues" evidence="6">
    <location>
        <begin position="590"/>
        <end position="611"/>
    </location>
</feature>
<keyword evidence="10" id="KW-1185">Reference proteome</keyword>
<dbReference type="AlphaFoldDB" id="A0A6A4V766"/>
<evidence type="ECO:0000256" key="1">
    <source>
        <dbReference type="ARBA" id="ARBA00004141"/>
    </source>
</evidence>